<organism evidence="8 9">
    <name type="scientific">Candidatus Aphodosoma intestinipullorum</name>
    <dbReference type="NCBI Taxonomy" id="2840674"/>
    <lineage>
        <taxon>Bacteria</taxon>
        <taxon>Pseudomonadati</taxon>
        <taxon>Bacteroidota</taxon>
        <taxon>Bacteroidia</taxon>
        <taxon>Bacteroidales</taxon>
        <taxon>Candidatus Aphodosoma</taxon>
    </lineage>
</organism>
<reference evidence="8" key="2">
    <citation type="journal article" date="2021" name="PeerJ">
        <title>Extensive microbial diversity within the chicken gut microbiome revealed by metagenomics and culture.</title>
        <authorList>
            <person name="Gilroy R."/>
            <person name="Ravi A."/>
            <person name="Getino M."/>
            <person name="Pursley I."/>
            <person name="Horton D.L."/>
            <person name="Alikhan N.F."/>
            <person name="Baker D."/>
            <person name="Gharbi K."/>
            <person name="Hall N."/>
            <person name="Watson M."/>
            <person name="Adriaenssens E.M."/>
            <person name="Foster-Nyarko E."/>
            <person name="Jarju S."/>
            <person name="Secka A."/>
            <person name="Antonio M."/>
            <person name="Oren A."/>
            <person name="Chaudhuri R.R."/>
            <person name="La Ragione R."/>
            <person name="Hildebrand F."/>
            <person name="Pallen M.J."/>
        </authorList>
    </citation>
    <scope>NUCLEOTIDE SEQUENCE</scope>
    <source>
        <strain evidence="8">3924</strain>
    </source>
</reference>
<dbReference type="Proteomes" id="UP000712007">
    <property type="component" value="Unassembled WGS sequence"/>
</dbReference>
<dbReference type="GO" id="GO:0015031">
    <property type="term" value="P:protein transport"/>
    <property type="evidence" value="ECO:0007669"/>
    <property type="project" value="UniProtKB-KW"/>
</dbReference>
<evidence type="ECO:0000313" key="9">
    <source>
        <dbReference type="Proteomes" id="UP000712007"/>
    </source>
</evidence>
<dbReference type="AlphaFoldDB" id="A0A940DIL7"/>
<comment type="subcellular location">
    <subcellularLocation>
        <location evidence="1">Cell membrane</location>
        <topology evidence="1">Single-pass membrane protein</topology>
    </subcellularLocation>
    <subcellularLocation>
        <location evidence="7">Cell membrane</location>
        <topology evidence="7">Single-pass type II membrane protein</topology>
    </subcellularLocation>
</comment>
<keyword evidence="5" id="KW-1133">Transmembrane helix</keyword>
<reference evidence="8" key="1">
    <citation type="submission" date="2020-10" db="EMBL/GenBank/DDBJ databases">
        <authorList>
            <person name="Gilroy R."/>
        </authorList>
    </citation>
    <scope>NUCLEOTIDE SEQUENCE</scope>
    <source>
        <strain evidence="8">3924</strain>
    </source>
</reference>
<keyword evidence="4 7" id="KW-0812">Transmembrane</keyword>
<proteinExistence type="inferred from homology"/>
<keyword evidence="3" id="KW-1003">Cell membrane</keyword>
<gene>
    <name evidence="8" type="ORF">IAC51_00080</name>
</gene>
<dbReference type="PANTHER" id="PTHR30558">
    <property type="entry name" value="EXBD MEMBRANE COMPONENT OF PMF-DRIVEN MACROMOLECULE IMPORT SYSTEM"/>
    <property type="match status" value="1"/>
</dbReference>
<dbReference type="PANTHER" id="PTHR30558:SF7">
    <property type="entry name" value="TOL-PAL SYSTEM PROTEIN TOLR"/>
    <property type="match status" value="1"/>
</dbReference>
<evidence type="ECO:0000256" key="4">
    <source>
        <dbReference type="ARBA" id="ARBA00022692"/>
    </source>
</evidence>
<dbReference type="GO" id="GO:0022857">
    <property type="term" value="F:transmembrane transporter activity"/>
    <property type="evidence" value="ECO:0007669"/>
    <property type="project" value="InterPro"/>
</dbReference>
<evidence type="ECO:0000256" key="6">
    <source>
        <dbReference type="ARBA" id="ARBA00023136"/>
    </source>
</evidence>
<dbReference type="InterPro" id="IPR003400">
    <property type="entry name" value="ExbD"/>
</dbReference>
<dbReference type="Gene3D" id="3.30.420.270">
    <property type="match status" value="1"/>
</dbReference>
<evidence type="ECO:0000313" key="8">
    <source>
        <dbReference type="EMBL" id="MBO8439031.1"/>
    </source>
</evidence>
<keyword evidence="7" id="KW-0813">Transport</keyword>
<comment type="caution">
    <text evidence="8">The sequence shown here is derived from an EMBL/GenBank/DDBJ whole genome shotgun (WGS) entry which is preliminary data.</text>
</comment>
<protein>
    <submittedName>
        <fullName evidence="8">Biopolymer transporter ExbD</fullName>
    </submittedName>
</protein>
<comment type="similarity">
    <text evidence="2 7">Belongs to the ExbD/TolR family.</text>
</comment>
<sequence length="138" mass="15144">MALKSRNKSDASFSMSSMTDIIFLLLLFFMIASTMSSPNDMKVNLPQSSAKTATKAKIIKVGITADGQYSIADNGAKPMAVQFDEIEPYLQAAHAADSTTYVALYADEMVPYKDVVRILDIANENRLKLVIATKVKEK</sequence>
<evidence type="ECO:0000256" key="7">
    <source>
        <dbReference type="RuleBase" id="RU003879"/>
    </source>
</evidence>
<dbReference type="Pfam" id="PF02472">
    <property type="entry name" value="ExbD"/>
    <property type="match status" value="1"/>
</dbReference>
<evidence type="ECO:0000256" key="2">
    <source>
        <dbReference type="ARBA" id="ARBA00005811"/>
    </source>
</evidence>
<keyword evidence="7" id="KW-0653">Protein transport</keyword>
<evidence type="ECO:0000256" key="3">
    <source>
        <dbReference type="ARBA" id="ARBA00022475"/>
    </source>
</evidence>
<name>A0A940DIL7_9BACT</name>
<accession>A0A940DIL7</accession>
<keyword evidence="6" id="KW-0472">Membrane</keyword>
<dbReference type="GO" id="GO:0005886">
    <property type="term" value="C:plasma membrane"/>
    <property type="evidence" value="ECO:0007669"/>
    <property type="project" value="UniProtKB-SubCell"/>
</dbReference>
<dbReference type="EMBL" id="JADIMV010000001">
    <property type="protein sequence ID" value="MBO8439031.1"/>
    <property type="molecule type" value="Genomic_DNA"/>
</dbReference>
<evidence type="ECO:0000256" key="5">
    <source>
        <dbReference type="ARBA" id="ARBA00022989"/>
    </source>
</evidence>
<evidence type="ECO:0000256" key="1">
    <source>
        <dbReference type="ARBA" id="ARBA00004162"/>
    </source>
</evidence>